<dbReference type="GO" id="GO:0003677">
    <property type="term" value="F:DNA binding"/>
    <property type="evidence" value="ECO:0007669"/>
    <property type="project" value="InterPro"/>
</dbReference>
<dbReference type="STRING" id="1459636.NTE_01120"/>
<name>A0A075MPR3_9ARCH</name>
<dbReference type="EMBL" id="CP007174">
    <property type="protein sequence ID" value="AIF83193.1"/>
    <property type="molecule type" value="Genomic_DNA"/>
</dbReference>
<keyword evidence="3" id="KW-1185">Reference proteome</keyword>
<proteinExistence type="predicted"/>
<dbReference type="PANTHER" id="PTHR38600">
    <property type="entry name" value="TRANSCRIPTIONAL REGULATORY PROTEIN"/>
    <property type="match status" value="1"/>
</dbReference>
<feature type="domain" description="HTH arsR-type" evidence="1">
    <location>
        <begin position="1"/>
        <end position="95"/>
    </location>
</feature>
<reference evidence="2 3" key="1">
    <citation type="journal article" date="2014" name="PLoS ONE">
        <title>Genome Sequence of Candidatus Nitrososphaera evergladensis from Group I.1b Enriched from Everglades Soil Reveals Novel Genomic Features of the Ammonia-Oxidizing Archaea.</title>
        <authorList>
            <person name="Zhalnina K.V."/>
            <person name="Dias R."/>
            <person name="Leonard M.T."/>
            <person name="Dorr de Quadros P."/>
            <person name="Camargo F.A."/>
            <person name="Drew J.C."/>
            <person name="Farmerie W.G."/>
            <person name="Daroub S.H."/>
            <person name="Triplett E.W."/>
        </authorList>
    </citation>
    <scope>NUCLEOTIDE SEQUENCE [LARGE SCALE GENOMIC DNA]</scope>
    <source>
        <strain evidence="2 3">SR1</strain>
    </source>
</reference>
<gene>
    <name evidence="2" type="ORF">NTE_01120</name>
</gene>
<dbReference type="InterPro" id="IPR036388">
    <property type="entry name" value="WH-like_DNA-bd_sf"/>
</dbReference>
<evidence type="ECO:0000313" key="2">
    <source>
        <dbReference type="EMBL" id="AIF83193.1"/>
    </source>
</evidence>
<evidence type="ECO:0000313" key="3">
    <source>
        <dbReference type="Proteomes" id="UP000028194"/>
    </source>
</evidence>
<dbReference type="Proteomes" id="UP000028194">
    <property type="component" value="Chromosome"/>
</dbReference>
<dbReference type="AlphaFoldDB" id="A0A075MPR3"/>
<dbReference type="PROSITE" id="PS50987">
    <property type="entry name" value="HTH_ARSR_2"/>
    <property type="match status" value="1"/>
</dbReference>
<dbReference type="InterPro" id="IPR001845">
    <property type="entry name" value="HTH_ArsR_DNA-bd_dom"/>
</dbReference>
<dbReference type="GO" id="GO:0003700">
    <property type="term" value="F:DNA-binding transcription factor activity"/>
    <property type="evidence" value="ECO:0007669"/>
    <property type="project" value="InterPro"/>
</dbReference>
<dbReference type="InterPro" id="IPR036390">
    <property type="entry name" value="WH_DNA-bd_sf"/>
</dbReference>
<dbReference type="HOGENOM" id="CLU_125301_0_0_2"/>
<dbReference type="CDD" id="cd00090">
    <property type="entry name" value="HTH_ARSR"/>
    <property type="match status" value="1"/>
</dbReference>
<dbReference type="Gene3D" id="1.10.10.10">
    <property type="entry name" value="Winged helix-like DNA-binding domain superfamily/Winged helix DNA-binding domain"/>
    <property type="match status" value="1"/>
</dbReference>
<dbReference type="Pfam" id="PF01022">
    <property type="entry name" value="HTH_5"/>
    <property type="match status" value="1"/>
</dbReference>
<protein>
    <submittedName>
        <fullName evidence="2">Transcriptional regulator, ArsR family</fullName>
    </submittedName>
</protein>
<organism evidence="2 3">
    <name type="scientific">Candidatus Nitrososphaera evergladensis SR1</name>
    <dbReference type="NCBI Taxonomy" id="1459636"/>
    <lineage>
        <taxon>Archaea</taxon>
        <taxon>Nitrososphaerota</taxon>
        <taxon>Nitrososphaeria</taxon>
        <taxon>Nitrososphaerales</taxon>
        <taxon>Nitrososphaeraceae</taxon>
        <taxon>Nitrososphaera</taxon>
    </lineage>
</organism>
<sequence length="180" mass="20618">MKAVQIIGDQVVARAMTDTMRRTILMMLRDRPMTQTQLAEELGLSKAALNHHLKILKQHNLVSIVKKEVESHGIVQKFFAANSYLQLYDFNSLPRDVVSYFYAARLERERGIISMLALNNQSLMRDQKLTSFITKNLSAYLIEAAGPYVNTEIDYGDEGIIYEIYTKAVKALLKEKLIEF</sequence>
<dbReference type="SMART" id="SM00419">
    <property type="entry name" value="HTH_CRP"/>
    <property type="match status" value="1"/>
</dbReference>
<dbReference type="RefSeq" id="WP_148700003.1">
    <property type="nucleotide sequence ID" value="NZ_CP007174.1"/>
</dbReference>
<dbReference type="OrthoDB" id="46231at2157"/>
<dbReference type="SUPFAM" id="SSF46785">
    <property type="entry name" value="Winged helix' DNA-binding domain"/>
    <property type="match status" value="1"/>
</dbReference>
<dbReference type="PANTHER" id="PTHR38600:SF2">
    <property type="entry name" value="SLL0088 PROTEIN"/>
    <property type="match status" value="1"/>
</dbReference>
<dbReference type="SMART" id="SM00418">
    <property type="entry name" value="HTH_ARSR"/>
    <property type="match status" value="1"/>
</dbReference>
<dbReference type="InterPro" id="IPR012318">
    <property type="entry name" value="HTH_CRP"/>
</dbReference>
<dbReference type="KEGG" id="nev:NTE_01120"/>
<dbReference type="InterPro" id="IPR011991">
    <property type="entry name" value="ArsR-like_HTH"/>
</dbReference>
<dbReference type="GeneID" id="41596934"/>
<accession>A0A075MPR3</accession>
<evidence type="ECO:0000259" key="1">
    <source>
        <dbReference type="PROSITE" id="PS50987"/>
    </source>
</evidence>